<reference evidence="1" key="1">
    <citation type="journal article" date="1997" name="Nucleic Acids Res.">
        <title>tRNAscan-SE: a program for improved detection of transfer RNA genes in genomic sequence.</title>
        <authorList>
            <person name="Lowe T.M."/>
            <person name="Eddy S.R."/>
        </authorList>
    </citation>
    <scope>NUCLEOTIDE SEQUENCE [LARGE SCALE GENOMIC DNA]</scope>
    <source>
        <strain evidence="1">r\B97-61/B2</strain>
    </source>
</reference>
<name>A0AB32UTJ6_THECC</name>
<proteinExistence type="predicted"/>
<dbReference type="Gramene" id="Tc09v2_t029040.2">
    <property type="protein sequence ID" value="Tc09v2_p029040.2"/>
    <property type="gene ID" value="Tc09v2_g029040"/>
</dbReference>
<dbReference type="Gramene" id="Tc09v2_t029040.1">
    <property type="protein sequence ID" value="Tc09v2_p029040.1"/>
    <property type="gene ID" value="Tc09v2_g029040"/>
</dbReference>
<gene>
    <name evidence="2 3 4" type="primary">LOC18590918</name>
</gene>
<protein>
    <submittedName>
        <fullName evidence="2 3">Uncharacterized protein LOC18590918</fullName>
    </submittedName>
</protein>
<dbReference type="Proteomes" id="UP000694886">
    <property type="component" value="Chromosome 9"/>
</dbReference>
<dbReference type="RefSeq" id="XP_007016807.2">
    <property type="nucleotide sequence ID" value="XM_007016745.2"/>
</dbReference>
<reference evidence="2 3" key="2">
    <citation type="submission" date="2025-04" db="UniProtKB">
        <authorList>
            <consortium name="RefSeq"/>
        </authorList>
    </citation>
    <scope>IDENTIFICATION</scope>
</reference>
<organism evidence="1 3">
    <name type="scientific">Theobroma cacao</name>
    <name type="common">Cacao</name>
    <name type="synonym">Cocoa</name>
    <dbReference type="NCBI Taxonomy" id="3641"/>
    <lineage>
        <taxon>Eukaryota</taxon>
        <taxon>Viridiplantae</taxon>
        <taxon>Streptophyta</taxon>
        <taxon>Embryophyta</taxon>
        <taxon>Tracheophyta</taxon>
        <taxon>Spermatophyta</taxon>
        <taxon>Magnoliopsida</taxon>
        <taxon>eudicotyledons</taxon>
        <taxon>Gunneridae</taxon>
        <taxon>Pentapetalae</taxon>
        <taxon>rosids</taxon>
        <taxon>malvids</taxon>
        <taxon>Malvales</taxon>
        <taxon>Malvaceae</taxon>
        <taxon>Byttnerioideae</taxon>
        <taxon>Theobroma</taxon>
    </lineage>
</organism>
<dbReference type="RefSeq" id="XP_007016805.2">
    <property type="nucleotide sequence ID" value="XM_007016743.2"/>
</dbReference>
<dbReference type="KEGG" id="tcc:18590918"/>
<evidence type="ECO:0000313" key="2">
    <source>
        <dbReference type="RefSeq" id="XP_007016805.2"/>
    </source>
</evidence>
<sequence length="335" mass="38843">MSGGSSSRQGGLKALLKKNLDDNIKKEGQEFINHLKKNRNDVHIWKEDDLEEEEVEAEAAAVAAEMQPVTQYLGLIVTPVAMGNSRGWKLSELGANIIRGITTSLVNDMSHQVIRPNVSINQIYANDKEVEIRAEAMRCENKSSYTKVLMNMICIIHCLCGSKRKSIPLALQHMMFYFTEYKLFWNHRRFLINHPCLWNFFKVQQVIMNLRTAMKVKPTDTLILIGLTPNIEWKDDIIRMFENESGQPSYQQGAFLGAAEAVFYYRTYSDTSAGFIMFLRALYVHVYERWSELYKQRPMGSFVVEIGNFFYILYPTFLCQLVSKLFYYNAFKSYF</sequence>
<dbReference type="GeneID" id="18590918"/>
<dbReference type="RefSeq" id="XP_007016806.2">
    <property type="nucleotide sequence ID" value="XM_007016744.2"/>
</dbReference>
<evidence type="ECO:0000313" key="3">
    <source>
        <dbReference type="RefSeq" id="XP_007016806.2"/>
    </source>
</evidence>
<dbReference type="Gramene" id="Tc09v2_t029040.3">
    <property type="protein sequence ID" value="Tc09v2_p029040.3"/>
    <property type="gene ID" value="Tc09v2_g029040"/>
</dbReference>
<accession>A0AB32UTJ6</accession>
<evidence type="ECO:0000313" key="1">
    <source>
        <dbReference type="Proteomes" id="UP000694886"/>
    </source>
</evidence>
<evidence type="ECO:0000313" key="4">
    <source>
        <dbReference type="RefSeq" id="XP_007016807.2"/>
    </source>
</evidence>
<dbReference type="AlphaFoldDB" id="A0AB32UTJ6"/>